<sequence>MTFSSQVVAGTNYFIKVDVGSEKFVHLRVFKGLPHAPELKTMAAWYKLKDDDDVQLEGRTYTSPAQNVTLVSGLCRLRDEELLCDVTLVAGRVSYRVHRAVLAASSDYFRIMFTSGMKECSEDTITLEGVSPDGLRRVIDFMYTTTITLTENTIVATLDTASQLQIQPVLELCGEYILEQMDEENCFDILRVANLYGLNTVEKNVGKFVLEKMSETTEFLDMSEESLTAALTNDRLDLKEIELFELVVKWLKHKFEARKKYVAKLMRKIRFPLMTESDLVRKVKYSEIMWDSPECKEMVKEAADYHAYPYHQNTMQSERTRLRYGRHVALAVGGKIKREGPLEQCDSVLCYNRDTHSWEELTRLPARLKNHSITSVAVMDGFLYVCGGQNQYGNVGRHILRSAFRYDPRFDEWLRLANMQQERASFALGGLAGKLYAVAGMDENGNLRTAERYDPVSNCWAYVTPLSTNLSHHAGAVMDGKVMITGGFNGDEIHNQLQCYDPKHDKWIQKSSMVIERFGHTTAALGDRLFVMGGCNCTPEGHIVDVLGLEGYSLDTDQWSMVAPMITGQSYAGAAVLGTSIYIVGGWTRNDKKVHKCVYAYDVERDEWRREGDLPERTMDLMACAITLPEERMAKNNK</sequence>
<evidence type="ECO:0000256" key="2">
    <source>
        <dbReference type="ARBA" id="ARBA00022737"/>
    </source>
</evidence>
<dbReference type="SUPFAM" id="SSF117281">
    <property type="entry name" value="Kelch motif"/>
    <property type="match status" value="1"/>
</dbReference>
<dbReference type="SUPFAM" id="SSF54403">
    <property type="entry name" value="Cystatin/monellin"/>
    <property type="match status" value="1"/>
</dbReference>
<protein>
    <submittedName>
        <fullName evidence="5">KLHL13 protein</fullName>
    </submittedName>
</protein>
<dbReference type="Proteomes" id="UP000838412">
    <property type="component" value="Chromosome 1"/>
</dbReference>
<name>A0A8J9YMB8_BRALA</name>
<dbReference type="SUPFAM" id="SSF54695">
    <property type="entry name" value="POZ domain"/>
    <property type="match status" value="1"/>
</dbReference>
<keyword evidence="2" id="KW-0677">Repeat</keyword>
<feature type="domain" description="BTB" evidence="3">
    <location>
        <begin position="84"/>
        <end position="181"/>
    </location>
</feature>
<dbReference type="PANTHER" id="PTHR45632">
    <property type="entry name" value="LD33804P"/>
    <property type="match status" value="1"/>
</dbReference>
<dbReference type="InterPro" id="IPR000010">
    <property type="entry name" value="Cystatin_dom"/>
</dbReference>
<dbReference type="EMBL" id="OV696686">
    <property type="protein sequence ID" value="CAH1227840.1"/>
    <property type="molecule type" value="Genomic_DNA"/>
</dbReference>
<dbReference type="OrthoDB" id="45365at2759"/>
<dbReference type="SMART" id="SM00612">
    <property type="entry name" value="Kelch"/>
    <property type="match status" value="6"/>
</dbReference>
<dbReference type="InterPro" id="IPR018073">
    <property type="entry name" value="Prot_inh_cystat_CS"/>
</dbReference>
<evidence type="ECO:0000313" key="6">
    <source>
        <dbReference type="Proteomes" id="UP000838412"/>
    </source>
</evidence>
<dbReference type="PIRSF" id="PIRSF037037">
    <property type="entry name" value="Kelch-like_protein_gigaxonin"/>
    <property type="match status" value="1"/>
</dbReference>
<dbReference type="Pfam" id="PF01344">
    <property type="entry name" value="Kelch_1"/>
    <property type="match status" value="1"/>
</dbReference>
<dbReference type="GO" id="GO:0004869">
    <property type="term" value="F:cysteine-type endopeptidase inhibitor activity"/>
    <property type="evidence" value="ECO:0007669"/>
    <property type="project" value="InterPro"/>
</dbReference>
<organism evidence="5 6">
    <name type="scientific">Branchiostoma lanceolatum</name>
    <name type="common">Common lancelet</name>
    <name type="synonym">Amphioxus lanceolatum</name>
    <dbReference type="NCBI Taxonomy" id="7740"/>
    <lineage>
        <taxon>Eukaryota</taxon>
        <taxon>Metazoa</taxon>
        <taxon>Chordata</taxon>
        <taxon>Cephalochordata</taxon>
        <taxon>Leptocardii</taxon>
        <taxon>Amphioxiformes</taxon>
        <taxon>Branchiostomatidae</taxon>
        <taxon>Branchiostoma</taxon>
    </lineage>
</organism>
<dbReference type="Pfam" id="PF00031">
    <property type="entry name" value="Cystatin"/>
    <property type="match status" value="1"/>
</dbReference>
<dbReference type="InterPro" id="IPR046350">
    <property type="entry name" value="Cystatin_sf"/>
</dbReference>
<dbReference type="InterPro" id="IPR000210">
    <property type="entry name" value="BTB/POZ_dom"/>
</dbReference>
<evidence type="ECO:0000256" key="1">
    <source>
        <dbReference type="ARBA" id="ARBA00022441"/>
    </source>
</evidence>
<keyword evidence="6" id="KW-1185">Reference proteome</keyword>
<dbReference type="Pfam" id="PF24681">
    <property type="entry name" value="Kelch_KLHDC2_KLHL20_DRC7"/>
    <property type="match status" value="1"/>
</dbReference>
<dbReference type="InterPro" id="IPR015915">
    <property type="entry name" value="Kelch-typ_b-propeller"/>
</dbReference>
<dbReference type="InterPro" id="IPR017096">
    <property type="entry name" value="BTB-kelch_protein"/>
</dbReference>
<evidence type="ECO:0000313" key="5">
    <source>
        <dbReference type="EMBL" id="CAH1227840.1"/>
    </source>
</evidence>
<dbReference type="Pfam" id="PF00651">
    <property type="entry name" value="BTB"/>
    <property type="match status" value="1"/>
</dbReference>
<dbReference type="PANTHER" id="PTHR45632:SF27">
    <property type="entry name" value="KELCH-LIKE PROTEIN 9"/>
    <property type="match status" value="1"/>
</dbReference>
<dbReference type="InterPro" id="IPR011705">
    <property type="entry name" value="BACK"/>
</dbReference>
<evidence type="ECO:0000259" key="3">
    <source>
        <dbReference type="SMART" id="SM00225"/>
    </source>
</evidence>
<dbReference type="Gene3D" id="3.10.450.10">
    <property type="match status" value="1"/>
</dbReference>
<dbReference type="AlphaFoldDB" id="A0A8J9YMB8"/>
<dbReference type="Pfam" id="PF07707">
    <property type="entry name" value="BACK"/>
    <property type="match status" value="1"/>
</dbReference>
<dbReference type="Gene3D" id="1.25.40.420">
    <property type="match status" value="1"/>
</dbReference>
<proteinExistence type="predicted"/>
<gene>
    <name evidence="5" type="primary">KLHL13</name>
    <name evidence="5" type="ORF">BLAG_LOCUS534</name>
</gene>
<dbReference type="PROSITE" id="PS00287">
    <property type="entry name" value="CYSTATIN"/>
    <property type="match status" value="1"/>
</dbReference>
<keyword evidence="1" id="KW-0880">Kelch repeat</keyword>
<accession>A0A8J9YMB8</accession>
<reference evidence="5" key="1">
    <citation type="submission" date="2022-01" db="EMBL/GenBank/DDBJ databases">
        <authorList>
            <person name="Braso-Vives M."/>
        </authorList>
    </citation>
    <scope>NUCLEOTIDE SEQUENCE</scope>
</reference>
<dbReference type="SMART" id="SM00875">
    <property type="entry name" value="BACK"/>
    <property type="match status" value="1"/>
</dbReference>
<evidence type="ECO:0000259" key="4">
    <source>
        <dbReference type="SMART" id="SM00875"/>
    </source>
</evidence>
<dbReference type="Gene3D" id="2.120.10.80">
    <property type="entry name" value="Kelch-type beta propeller"/>
    <property type="match status" value="1"/>
</dbReference>
<feature type="domain" description="BACK" evidence="4">
    <location>
        <begin position="186"/>
        <end position="284"/>
    </location>
</feature>
<dbReference type="Gene3D" id="3.30.710.10">
    <property type="entry name" value="Potassium Channel Kv1.1, Chain A"/>
    <property type="match status" value="1"/>
</dbReference>
<dbReference type="InterPro" id="IPR011333">
    <property type="entry name" value="SKP1/BTB/POZ_sf"/>
</dbReference>
<dbReference type="InterPro" id="IPR006652">
    <property type="entry name" value="Kelch_1"/>
</dbReference>
<dbReference type="SMART" id="SM00225">
    <property type="entry name" value="BTB"/>
    <property type="match status" value="1"/>
</dbReference>